<evidence type="ECO:0000256" key="1">
    <source>
        <dbReference type="SAM" id="MobiDB-lite"/>
    </source>
</evidence>
<gene>
    <name evidence="2" type="ORF">BOLC2T07852H</name>
</gene>
<protein>
    <submittedName>
        <fullName evidence="2">Uncharacterized protein</fullName>
    </submittedName>
</protein>
<organism evidence="2">
    <name type="scientific">Brassica oleracea</name>
    <name type="common">Wild cabbage</name>
    <dbReference type="NCBI Taxonomy" id="3712"/>
    <lineage>
        <taxon>Eukaryota</taxon>
        <taxon>Viridiplantae</taxon>
        <taxon>Streptophyta</taxon>
        <taxon>Embryophyta</taxon>
        <taxon>Tracheophyta</taxon>
        <taxon>Spermatophyta</taxon>
        <taxon>Magnoliopsida</taxon>
        <taxon>eudicotyledons</taxon>
        <taxon>Gunneridae</taxon>
        <taxon>Pentapetalae</taxon>
        <taxon>rosids</taxon>
        <taxon>malvids</taxon>
        <taxon>Brassicales</taxon>
        <taxon>Brassicaceae</taxon>
        <taxon>Brassiceae</taxon>
        <taxon>Brassica</taxon>
    </lineage>
</organism>
<reference evidence="2" key="1">
    <citation type="submission" date="2018-11" db="EMBL/GenBank/DDBJ databases">
        <authorList>
            <consortium name="Genoscope - CEA"/>
            <person name="William W."/>
        </authorList>
    </citation>
    <scope>NUCLEOTIDE SEQUENCE</scope>
</reference>
<name>A0A3P6D695_BRAOL</name>
<dbReference type="AlphaFoldDB" id="A0A3P6D695"/>
<evidence type="ECO:0000313" key="2">
    <source>
        <dbReference type="EMBL" id="VDD21588.1"/>
    </source>
</evidence>
<accession>A0A3P6D695</accession>
<feature type="region of interest" description="Disordered" evidence="1">
    <location>
        <begin position="28"/>
        <end position="49"/>
    </location>
</feature>
<sequence length="49" mass="5446">MPSLKADFIVKVDRFENSPFQAEQQMEANFSGSSLTSRQNQKINVGGRG</sequence>
<proteinExistence type="predicted"/>
<dbReference type="EMBL" id="LR031874">
    <property type="protein sequence ID" value="VDD21588.1"/>
    <property type="molecule type" value="Genomic_DNA"/>
</dbReference>
<feature type="compositionally biased region" description="Polar residues" evidence="1">
    <location>
        <begin position="28"/>
        <end position="43"/>
    </location>
</feature>